<evidence type="ECO:0000256" key="4">
    <source>
        <dbReference type="ARBA" id="ARBA00023136"/>
    </source>
</evidence>
<dbReference type="InterPro" id="IPR050382">
    <property type="entry name" value="MFS_Na/Anion_cotransporter"/>
</dbReference>
<reference evidence="7 8" key="1">
    <citation type="submission" date="2014-09" db="EMBL/GenBank/DDBJ databases">
        <authorList>
            <person name="Martin A.A."/>
        </authorList>
    </citation>
    <scope>NUCLEOTIDE SEQUENCE</scope>
    <source>
        <strain evidence="8">ED321</strain>
        <strain evidence="7">ED321 Heterogonic</strain>
    </source>
</reference>
<evidence type="ECO:0000256" key="2">
    <source>
        <dbReference type="ARBA" id="ARBA00022692"/>
    </source>
</evidence>
<accession>A0A090L1E7</accession>
<evidence type="ECO:0000256" key="1">
    <source>
        <dbReference type="ARBA" id="ARBA00004141"/>
    </source>
</evidence>
<dbReference type="PANTHER" id="PTHR11662:SF405">
    <property type="entry name" value="PROTEIN CBG12249"/>
    <property type="match status" value="1"/>
</dbReference>
<evidence type="ECO:0000256" key="3">
    <source>
        <dbReference type="ARBA" id="ARBA00022989"/>
    </source>
</evidence>
<dbReference type="SUPFAM" id="SSF103473">
    <property type="entry name" value="MFS general substrate transporter"/>
    <property type="match status" value="1"/>
</dbReference>
<name>A0A090L1E7_STRRB</name>
<feature type="transmembrane region" description="Helical" evidence="5">
    <location>
        <begin position="399"/>
        <end position="423"/>
    </location>
</feature>
<protein>
    <submittedName>
        <fullName evidence="7 9">Sialin</fullName>
    </submittedName>
</protein>
<dbReference type="OrthoDB" id="5817502at2759"/>
<feature type="transmembrane region" description="Helical" evidence="5">
    <location>
        <begin position="228"/>
        <end position="246"/>
    </location>
</feature>
<dbReference type="FunFam" id="1.20.1250.20:FF:000355">
    <property type="entry name" value="SLC (SoLute Carrier) homolog"/>
    <property type="match status" value="1"/>
</dbReference>
<gene>
    <name evidence="7 9 10" type="ORF">SRAE_1000187100</name>
</gene>
<evidence type="ECO:0000313" key="10">
    <source>
        <dbReference type="WormBase" id="SRAE_1000187100"/>
    </source>
</evidence>
<sequence>MESDEIVRDNSLFTAKTMRLYIALLLMMALFCSTVLRINLGMSMVCMVNSTAFVSETLEIKKQSFDVIDSVSDLKKYVCLKKSVISDTIDMGYHGTFLWSPSMQSTLFSANFYGGIITIIFSGYLADKFGAKSLLLMAIIDCSIISFLSPTIASISYTLFFISRMIMGLGEGFVIPTMSSMAARWFPSHERSTAAAIYTSGNQLAGILGLLISSKLCSINFLGGWPLIFYTFGLLGIIWSILWLIFASDEPQTNKWTSENEKKYLKEATHGQIRKIAGSAKFHIPSIPWKRLLFCGPLWANLLAQFSFNFGISFIQSFLPTYLKDILLLPLDQNGLFVMIPYIAQIIPKNIFAIISDNLKKSRILTPTMACKIFQCFGNFGTAIAFFGLAFYVDCTTKVLFALLLIFYGVSFSCGVSGFYTSILSIAPNYTGLVTSICMIFGMIGNATSPNIFSILNKNGTPEEWSRMYIAIAIINIIAGIVFLIFGSADVQEWASSAKTSRVEDMQQNAIKLRISTKRKRTVSGVTVDEITIT</sequence>
<feature type="transmembrane region" description="Helical" evidence="5">
    <location>
        <begin position="107"/>
        <end position="126"/>
    </location>
</feature>
<dbReference type="InterPro" id="IPR036259">
    <property type="entry name" value="MFS_trans_sf"/>
</dbReference>
<feature type="transmembrane region" description="Helical" evidence="5">
    <location>
        <begin position="133"/>
        <end position="155"/>
    </location>
</feature>
<evidence type="ECO:0000256" key="5">
    <source>
        <dbReference type="SAM" id="Phobius"/>
    </source>
</evidence>
<dbReference type="Proteomes" id="UP000035682">
    <property type="component" value="Unplaced"/>
</dbReference>
<dbReference type="FunFam" id="1.20.1250.20:FF:000941">
    <property type="entry name" value="Uncharacterized protein"/>
    <property type="match status" value="1"/>
</dbReference>
<dbReference type="GO" id="GO:0016020">
    <property type="term" value="C:membrane"/>
    <property type="evidence" value="ECO:0007669"/>
    <property type="project" value="UniProtKB-SubCell"/>
</dbReference>
<dbReference type="OMA" id="WANRKAF"/>
<keyword evidence="2 5" id="KW-0812">Transmembrane</keyword>
<keyword evidence="3 5" id="KW-1133">Transmembrane helix</keyword>
<feature type="transmembrane region" description="Helical" evidence="5">
    <location>
        <begin position="376"/>
        <end position="393"/>
    </location>
</feature>
<comment type="subcellular location">
    <subcellularLocation>
        <location evidence="1">Membrane</location>
        <topology evidence="1">Multi-pass membrane protein</topology>
    </subcellularLocation>
</comment>
<reference evidence="9" key="2">
    <citation type="submission" date="2020-12" db="UniProtKB">
        <authorList>
            <consortium name="WormBaseParasite"/>
        </authorList>
    </citation>
    <scope>IDENTIFICATION</scope>
</reference>
<feature type="transmembrane region" description="Helical" evidence="5">
    <location>
        <begin position="161"/>
        <end position="183"/>
    </location>
</feature>
<feature type="transmembrane region" description="Helical" evidence="5">
    <location>
        <begin position="335"/>
        <end position="355"/>
    </location>
</feature>
<feature type="transmembrane region" description="Helical" evidence="5">
    <location>
        <begin position="468"/>
        <end position="489"/>
    </location>
</feature>
<evidence type="ECO:0000259" key="6">
    <source>
        <dbReference type="PROSITE" id="PS50850"/>
    </source>
</evidence>
<dbReference type="EMBL" id="LN609528">
    <property type="protein sequence ID" value="CEF63611.1"/>
    <property type="molecule type" value="Genomic_DNA"/>
</dbReference>
<dbReference type="RefSeq" id="XP_024502812.1">
    <property type="nucleotide sequence ID" value="XM_024648879.1"/>
</dbReference>
<dbReference type="GO" id="GO:0022857">
    <property type="term" value="F:transmembrane transporter activity"/>
    <property type="evidence" value="ECO:0007669"/>
    <property type="project" value="InterPro"/>
</dbReference>
<dbReference type="WormBase" id="SRAE_1000187100">
    <property type="protein sequence ID" value="SRP05659"/>
    <property type="gene ID" value="WBGene00258481"/>
</dbReference>
<keyword evidence="8" id="KW-1185">Reference proteome</keyword>
<dbReference type="WBParaSite" id="SRAE_1000187100.1">
    <property type="protein sequence ID" value="SRAE_1000187100.1"/>
    <property type="gene ID" value="WBGene00258481"/>
</dbReference>
<dbReference type="Gene3D" id="1.20.1250.20">
    <property type="entry name" value="MFS general substrate transporter like domains"/>
    <property type="match status" value="2"/>
</dbReference>
<feature type="transmembrane region" description="Helical" evidence="5">
    <location>
        <begin position="430"/>
        <end position="448"/>
    </location>
</feature>
<dbReference type="AlphaFoldDB" id="A0A090L1E7"/>
<evidence type="ECO:0000313" key="9">
    <source>
        <dbReference type="WBParaSite" id="SRAE_1000187100.1"/>
    </source>
</evidence>
<evidence type="ECO:0000313" key="8">
    <source>
        <dbReference type="Proteomes" id="UP000035682"/>
    </source>
</evidence>
<feature type="transmembrane region" description="Helical" evidence="5">
    <location>
        <begin position="20"/>
        <end position="40"/>
    </location>
</feature>
<dbReference type="PROSITE" id="PS50850">
    <property type="entry name" value="MFS"/>
    <property type="match status" value="1"/>
</dbReference>
<feature type="domain" description="Major facilitator superfamily (MFS) profile" evidence="6">
    <location>
        <begin position="25"/>
        <end position="491"/>
    </location>
</feature>
<organism evidence="7">
    <name type="scientific">Strongyloides ratti</name>
    <name type="common">Parasitic roundworm</name>
    <dbReference type="NCBI Taxonomy" id="34506"/>
    <lineage>
        <taxon>Eukaryota</taxon>
        <taxon>Metazoa</taxon>
        <taxon>Ecdysozoa</taxon>
        <taxon>Nematoda</taxon>
        <taxon>Chromadorea</taxon>
        <taxon>Rhabditida</taxon>
        <taxon>Tylenchina</taxon>
        <taxon>Panagrolaimomorpha</taxon>
        <taxon>Strongyloidoidea</taxon>
        <taxon>Strongyloididae</taxon>
        <taxon>Strongyloides</taxon>
    </lineage>
</organism>
<dbReference type="GO" id="GO:0006820">
    <property type="term" value="P:monoatomic anion transport"/>
    <property type="evidence" value="ECO:0007669"/>
    <property type="project" value="TreeGrafter"/>
</dbReference>
<dbReference type="PANTHER" id="PTHR11662">
    <property type="entry name" value="SOLUTE CARRIER FAMILY 17"/>
    <property type="match status" value="1"/>
</dbReference>
<feature type="transmembrane region" description="Helical" evidence="5">
    <location>
        <begin position="292"/>
        <end position="315"/>
    </location>
</feature>
<dbReference type="STRING" id="34506.A0A090L1E7"/>
<dbReference type="InterPro" id="IPR011701">
    <property type="entry name" value="MFS"/>
</dbReference>
<dbReference type="InterPro" id="IPR020846">
    <property type="entry name" value="MFS_dom"/>
</dbReference>
<dbReference type="GeneID" id="36375976"/>
<keyword evidence="4 5" id="KW-0472">Membrane</keyword>
<evidence type="ECO:0000313" key="7">
    <source>
        <dbReference type="EMBL" id="CEF63611.1"/>
    </source>
</evidence>
<proteinExistence type="predicted"/>
<dbReference type="CTD" id="36375976"/>
<dbReference type="Pfam" id="PF07690">
    <property type="entry name" value="MFS_1"/>
    <property type="match status" value="1"/>
</dbReference>